<dbReference type="PATRIC" id="fig|570156.3.peg.689"/>
<sequence length="968" mass="107624">MVRVVSCIFLFLCFSAVAESARLSLSDYFTETWSTRAGLPHNSINGVAQTKDGYIWIATWEGLARFNGREFKLFTRTEIPGLPDSGLRSLIAMENGDLYIVGARGGVALRSQGGWRALPSSSAMVNHALVTEQGELWLALEGQGIVYRASETATEQKLLDKLSAYRLLQDKTGVIWAATSDGLYQIENKQVSKINEDSGLPNASVFTLLLTESGTLIVGTEKGAWQKKNNKFVAINPVLNNESIASLLEDAQGDLWFGTINKGVFRLSSLGLENLAADDGLPNNRILSLLLDREKSIWVGTNAGLFRLREAPFTNWSQSRGLASDYVRTVLSHSDGSLWVGSSNGLNRIENGKLTTLTQAYEKDPLSVLSLTEDKQGGVWLGTYTAGLMKVVNGQIYPVKNRSNGLISNEVRAVLFDAFDNLWVGTAAGLTKIDPAGQVHSFTTEDGLAGDFIMALNEDDHGRLWVGTGVGVSIFDPVTEQFKTLEFPMQFSTEYAFGFYLDGDKMWLATDRGLVRYNLSTDKMSLFGRDQGLPVDKLFQVIEQGDSLWLTSNRGVIQVNKAQLVALLDNPEKVQPMSVSMQLYDEGDGMLSAQANGGSNPAAVLHSDGQVWVATAKGVAIATPERLKEASKRRLSTVIESFEVDGKPITLPVGNEVLSLPAGVSRVSFNYAGLSFIMPGRLNYQTQLSGYNQQWVDRGRLAITEYTNLPPGNYTFKVRAGYPNSDWQDNEQVLRFKIAPYFWQKTSFKLFILVAVLFAAYAIYKYRLYHYKRIEIELTEKVEQQMHDLQTQADAFAHLANHDQLTQLPNRRAFDIWLSENFSQFQRDNKTLSIAIMDIDHFKLINDNFSHLIGDKVICEIARLLRMNFPDEGYAARWGGEEFTLLFPYKNAEEAARLCEIIRLEIAGYDFSELADSLSVTVSFGVADNAQVADYDRLLSHADNALYNAKNNGRNQIFIYNQGCITLD</sequence>
<dbReference type="OrthoDB" id="9772100at2"/>
<dbReference type="InterPro" id="IPR050469">
    <property type="entry name" value="Diguanylate_Cyclase"/>
</dbReference>
<dbReference type="InterPro" id="IPR000160">
    <property type="entry name" value="GGDEF_dom"/>
</dbReference>
<dbReference type="InterPro" id="IPR015943">
    <property type="entry name" value="WD40/YVTN_repeat-like_dom_sf"/>
</dbReference>
<organism evidence="7 8">
    <name type="scientific">Pseudoalteromonas lipolytica</name>
    <dbReference type="NCBI Taxonomy" id="570156"/>
    <lineage>
        <taxon>Bacteria</taxon>
        <taxon>Pseudomonadati</taxon>
        <taxon>Pseudomonadota</taxon>
        <taxon>Gammaproteobacteria</taxon>
        <taxon>Alteromonadales</taxon>
        <taxon>Pseudoalteromonadaceae</taxon>
        <taxon>Pseudoalteromonas</taxon>
    </lineage>
</organism>
<keyword evidence="4" id="KW-0812">Transmembrane</keyword>
<feature type="domain" description="GGDEF" evidence="6">
    <location>
        <begin position="830"/>
        <end position="962"/>
    </location>
</feature>
<dbReference type="SMART" id="SM00267">
    <property type="entry name" value="GGDEF"/>
    <property type="match status" value="1"/>
</dbReference>
<dbReference type="RefSeq" id="WP_054551611.1">
    <property type="nucleotide sequence ID" value="NZ_LJTC01000002.1"/>
</dbReference>
<dbReference type="EMBL" id="LJTC01000002">
    <property type="protein sequence ID" value="KPM84854.1"/>
    <property type="molecule type" value="Genomic_DNA"/>
</dbReference>
<evidence type="ECO:0000256" key="5">
    <source>
        <dbReference type="SAM" id="SignalP"/>
    </source>
</evidence>
<dbReference type="Pfam" id="PF07494">
    <property type="entry name" value="Reg_prop"/>
    <property type="match status" value="5"/>
</dbReference>
<dbReference type="GO" id="GO:0052621">
    <property type="term" value="F:diguanylate cyclase activity"/>
    <property type="evidence" value="ECO:0007669"/>
    <property type="project" value="UniProtKB-EC"/>
</dbReference>
<dbReference type="InterPro" id="IPR011110">
    <property type="entry name" value="Reg_prop"/>
</dbReference>
<dbReference type="Gene3D" id="3.30.70.270">
    <property type="match status" value="1"/>
</dbReference>
<evidence type="ECO:0000313" key="8">
    <source>
        <dbReference type="Proteomes" id="UP000050378"/>
    </source>
</evidence>
<keyword evidence="4" id="KW-0472">Membrane</keyword>
<feature type="transmembrane region" description="Helical" evidence="4">
    <location>
        <begin position="746"/>
        <end position="764"/>
    </location>
</feature>
<dbReference type="PROSITE" id="PS50887">
    <property type="entry name" value="GGDEF"/>
    <property type="match status" value="1"/>
</dbReference>
<evidence type="ECO:0000313" key="7">
    <source>
        <dbReference type="EMBL" id="KPM84854.1"/>
    </source>
</evidence>
<dbReference type="Proteomes" id="UP000050378">
    <property type="component" value="Unassembled WGS sequence"/>
</dbReference>
<name>A0A0P7EIB1_9GAMM</name>
<dbReference type="EC" id="2.7.7.65" evidence="2"/>
<feature type="signal peptide" evidence="5">
    <location>
        <begin position="1"/>
        <end position="18"/>
    </location>
</feature>
<dbReference type="PANTHER" id="PTHR45138">
    <property type="entry name" value="REGULATORY COMPONENTS OF SENSORY TRANSDUCTION SYSTEM"/>
    <property type="match status" value="1"/>
</dbReference>
<accession>A0A0P7EIB1</accession>
<dbReference type="InterPro" id="IPR029787">
    <property type="entry name" value="Nucleotide_cyclase"/>
</dbReference>
<keyword evidence="4" id="KW-1133">Transmembrane helix</keyword>
<protein>
    <recommendedName>
        <fullName evidence="2">diguanylate cyclase</fullName>
        <ecNumber evidence="2">2.7.7.65</ecNumber>
    </recommendedName>
</protein>
<dbReference type="GO" id="GO:0043709">
    <property type="term" value="P:cell adhesion involved in single-species biofilm formation"/>
    <property type="evidence" value="ECO:0007669"/>
    <property type="project" value="TreeGrafter"/>
</dbReference>
<comment type="cofactor">
    <cofactor evidence="1">
        <name>Mg(2+)</name>
        <dbReference type="ChEBI" id="CHEBI:18420"/>
    </cofactor>
</comment>
<dbReference type="GO" id="GO:1902201">
    <property type="term" value="P:negative regulation of bacterial-type flagellum-dependent cell motility"/>
    <property type="evidence" value="ECO:0007669"/>
    <property type="project" value="TreeGrafter"/>
</dbReference>
<evidence type="ECO:0000259" key="6">
    <source>
        <dbReference type="PROSITE" id="PS50887"/>
    </source>
</evidence>
<feature type="chain" id="PRO_5006138496" description="diguanylate cyclase" evidence="5">
    <location>
        <begin position="19"/>
        <end position="968"/>
    </location>
</feature>
<reference evidence="7 8" key="1">
    <citation type="submission" date="2015-09" db="EMBL/GenBank/DDBJ databases">
        <title>Draft Genome Sequence of Pseudoalteromonas lipolytica UCD-48B.</title>
        <authorList>
            <person name="Krusor M."/>
            <person name="Coil D.A."/>
            <person name="Lang J.M."/>
            <person name="Eisen J.A."/>
            <person name="Alexiev A."/>
        </authorList>
    </citation>
    <scope>NUCLEOTIDE SEQUENCE [LARGE SCALE GENOMIC DNA]</scope>
    <source>
        <strain evidence="7 8">UCD-48B</strain>
    </source>
</reference>
<dbReference type="NCBIfam" id="TIGR00254">
    <property type="entry name" value="GGDEF"/>
    <property type="match status" value="1"/>
</dbReference>
<evidence type="ECO:0000256" key="3">
    <source>
        <dbReference type="ARBA" id="ARBA00034247"/>
    </source>
</evidence>
<dbReference type="InterPro" id="IPR011123">
    <property type="entry name" value="Y_Y_Y"/>
</dbReference>
<dbReference type="SUPFAM" id="SSF63829">
    <property type="entry name" value="Calcium-dependent phosphotriesterase"/>
    <property type="match status" value="3"/>
</dbReference>
<dbReference type="Pfam" id="PF00990">
    <property type="entry name" value="GGDEF"/>
    <property type="match status" value="1"/>
</dbReference>
<dbReference type="PANTHER" id="PTHR45138:SF9">
    <property type="entry name" value="DIGUANYLATE CYCLASE DGCM-RELATED"/>
    <property type="match status" value="1"/>
</dbReference>
<dbReference type="AlphaFoldDB" id="A0A0P7EIB1"/>
<dbReference type="STRING" id="570156.AOG27_03450"/>
<dbReference type="SUPFAM" id="SSF55073">
    <property type="entry name" value="Nucleotide cyclase"/>
    <property type="match status" value="1"/>
</dbReference>
<dbReference type="GO" id="GO:0005886">
    <property type="term" value="C:plasma membrane"/>
    <property type="evidence" value="ECO:0007669"/>
    <property type="project" value="TreeGrafter"/>
</dbReference>
<gene>
    <name evidence="7" type="ORF">AOG27_03450</name>
</gene>
<keyword evidence="5" id="KW-0732">Signal</keyword>
<proteinExistence type="predicted"/>
<dbReference type="Pfam" id="PF07495">
    <property type="entry name" value="Y_Y_Y"/>
    <property type="match status" value="1"/>
</dbReference>
<dbReference type="CDD" id="cd01949">
    <property type="entry name" value="GGDEF"/>
    <property type="match status" value="1"/>
</dbReference>
<comment type="caution">
    <text evidence="7">The sequence shown here is derived from an EMBL/GenBank/DDBJ whole genome shotgun (WGS) entry which is preliminary data.</text>
</comment>
<evidence type="ECO:0000256" key="2">
    <source>
        <dbReference type="ARBA" id="ARBA00012528"/>
    </source>
</evidence>
<dbReference type="InterPro" id="IPR013783">
    <property type="entry name" value="Ig-like_fold"/>
</dbReference>
<dbReference type="Gene3D" id="2.60.40.10">
    <property type="entry name" value="Immunoglobulins"/>
    <property type="match status" value="1"/>
</dbReference>
<evidence type="ECO:0000256" key="4">
    <source>
        <dbReference type="SAM" id="Phobius"/>
    </source>
</evidence>
<dbReference type="InterPro" id="IPR043128">
    <property type="entry name" value="Rev_trsase/Diguanyl_cyclase"/>
</dbReference>
<dbReference type="Gene3D" id="2.130.10.10">
    <property type="entry name" value="YVTN repeat-like/Quinoprotein amine dehydrogenase"/>
    <property type="match status" value="3"/>
</dbReference>
<evidence type="ECO:0000256" key="1">
    <source>
        <dbReference type="ARBA" id="ARBA00001946"/>
    </source>
</evidence>
<dbReference type="FunFam" id="3.30.70.270:FF:000001">
    <property type="entry name" value="Diguanylate cyclase domain protein"/>
    <property type="match status" value="1"/>
</dbReference>
<comment type="catalytic activity">
    <reaction evidence="3">
        <text>2 GTP = 3',3'-c-di-GMP + 2 diphosphate</text>
        <dbReference type="Rhea" id="RHEA:24898"/>
        <dbReference type="ChEBI" id="CHEBI:33019"/>
        <dbReference type="ChEBI" id="CHEBI:37565"/>
        <dbReference type="ChEBI" id="CHEBI:58805"/>
        <dbReference type="EC" id="2.7.7.65"/>
    </reaction>
</comment>